<dbReference type="Proteomes" id="UP000250078">
    <property type="component" value="Unassembled WGS sequence"/>
</dbReference>
<protein>
    <submittedName>
        <fullName evidence="1">Uncharacterized protein</fullName>
    </submittedName>
</protein>
<proteinExistence type="predicted"/>
<dbReference type="EMBL" id="KV748255">
    <property type="protein sequence ID" value="OCK87766.1"/>
    <property type="molecule type" value="Genomic_DNA"/>
</dbReference>
<evidence type="ECO:0000313" key="2">
    <source>
        <dbReference type="Proteomes" id="UP000250078"/>
    </source>
</evidence>
<keyword evidence="2" id="KW-1185">Reference proteome</keyword>
<evidence type="ECO:0000313" key="1">
    <source>
        <dbReference type="EMBL" id="OCK87766.1"/>
    </source>
</evidence>
<name>A0ACC8EN72_9PEZI</name>
<reference evidence="1 2" key="1">
    <citation type="journal article" date="2016" name="Nat. Commun.">
        <title>Ectomycorrhizal ecology is imprinted in the genome of the dominant symbiotic fungus Cenococcum geophilum.</title>
        <authorList>
            <consortium name="DOE Joint Genome Institute"/>
            <person name="Peter M."/>
            <person name="Kohler A."/>
            <person name="Ohm R.A."/>
            <person name="Kuo A."/>
            <person name="Krutzmann J."/>
            <person name="Morin E."/>
            <person name="Arend M."/>
            <person name="Barry K.W."/>
            <person name="Binder M."/>
            <person name="Choi C."/>
            <person name="Clum A."/>
            <person name="Copeland A."/>
            <person name="Grisel N."/>
            <person name="Haridas S."/>
            <person name="Kipfer T."/>
            <person name="LaButti K."/>
            <person name="Lindquist E."/>
            <person name="Lipzen A."/>
            <person name="Maire R."/>
            <person name="Meier B."/>
            <person name="Mihaltcheva S."/>
            <person name="Molinier V."/>
            <person name="Murat C."/>
            <person name="Poggeler S."/>
            <person name="Quandt C.A."/>
            <person name="Sperisen C."/>
            <person name="Tritt A."/>
            <person name="Tisserant E."/>
            <person name="Crous P.W."/>
            <person name="Henrissat B."/>
            <person name="Nehls U."/>
            <person name="Egli S."/>
            <person name="Spatafora J.W."/>
            <person name="Grigoriev I.V."/>
            <person name="Martin F.M."/>
        </authorList>
    </citation>
    <scope>NUCLEOTIDE SEQUENCE [LARGE SCALE GENOMIC DNA]</scope>
    <source>
        <strain evidence="1 2">1.58</strain>
    </source>
</reference>
<feature type="non-terminal residue" evidence="1">
    <location>
        <position position="1"/>
    </location>
</feature>
<sequence>PLMISAVADGESEMVVPDTVITPPGVRVCPPITNVVPPPGRAVYVAVPIVKSGGFVMGAVGISVVVTPFTTTAVAPGDREIVVPATVITPPGVRAEPPIKDGGSSDTALAVRVVDPIVRTGGGAAAMVTACGSFDVVPPITIAVAEGASETGVPPTVITGPPGDSVWVPTTTTEDGPILIVCDPTVPTTSA</sequence>
<gene>
    <name evidence="1" type="ORF">K441DRAFT_592736</name>
</gene>
<organism evidence="1 2">
    <name type="scientific">Cenococcum geophilum 1.58</name>
    <dbReference type="NCBI Taxonomy" id="794803"/>
    <lineage>
        <taxon>Eukaryota</taxon>
        <taxon>Fungi</taxon>
        <taxon>Dikarya</taxon>
        <taxon>Ascomycota</taxon>
        <taxon>Pezizomycotina</taxon>
        <taxon>Dothideomycetes</taxon>
        <taxon>Pleosporomycetidae</taxon>
        <taxon>Gloniales</taxon>
        <taxon>Gloniaceae</taxon>
        <taxon>Cenococcum</taxon>
    </lineage>
</organism>
<accession>A0ACC8EN72</accession>